<evidence type="ECO:0000259" key="5">
    <source>
        <dbReference type="PROSITE" id="PS50893"/>
    </source>
</evidence>
<dbReference type="EMBL" id="CP137852">
    <property type="protein sequence ID" value="WPB83871.1"/>
    <property type="molecule type" value="Genomic_DNA"/>
</dbReference>
<dbReference type="InterPro" id="IPR013611">
    <property type="entry name" value="Transp-assoc_OB_typ2"/>
</dbReference>
<evidence type="ECO:0000256" key="1">
    <source>
        <dbReference type="ARBA" id="ARBA00005417"/>
    </source>
</evidence>
<dbReference type="Pfam" id="PF00005">
    <property type="entry name" value="ABC_tran"/>
    <property type="match status" value="1"/>
</dbReference>
<keyword evidence="3" id="KW-0547">Nucleotide-binding</keyword>
<dbReference type="PANTHER" id="PTHR43875:SF1">
    <property type="entry name" value="OSMOPROTECTIVE COMPOUNDS UPTAKE ATP-BINDING PROTEIN GGTA"/>
    <property type="match status" value="1"/>
</dbReference>
<dbReference type="Gene3D" id="2.40.50.140">
    <property type="entry name" value="Nucleic acid-binding proteins"/>
    <property type="match status" value="1"/>
</dbReference>
<dbReference type="GO" id="GO:0005524">
    <property type="term" value="F:ATP binding"/>
    <property type="evidence" value="ECO:0007669"/>
    <property type="project" value="UniProtKB-KW"/>
</dbReference>
<protein>
    <submittedName>
        <fullName evidence="6">ABC transporter ATP-binding protein</fullName>
    </submittedName>
</protein>
<dbReference type="SMART" id="SM00382">
    <property type="entry name" value="AAA"/>
    <property type="match status" value="1"/>
</dbReference>
<dbReference type="PROSITE" id="PS50893">
    <property type="entry name" value="ABC_TRANSPORTER_2"/>
    <property type="match status" value="1"/>
</dbReference>
<gene>
    <name evidence="6" type="ORF">R9Z33_17355</name>
</gene>
<keyword evidence="4 6" id="KW-0067">ATP-binding</keyword>
<dbReference type="Gene3D" id="3.40.50.300">
    <property type="entry name" value="P-loop containing nucleotide triphosphate hydrolases"/>
    <property type="match status" value="1"/>
</dbReference>
<sequence length="369" mass="39736">MTGLELRGIGKAFGQTTVLHKVDLAVRPGEFLALLGPSGCGKSTLMRIVAGIEAPDHGQVLIGGSELTQAHPAARNVAMVFQNYALYPHLTAAQNIAVPLAMRRLSAWQRMPLLGGLLPGARAIRRAIAQDVARVAEPLGLAHLLARKPAQLSGGQRQRVALARAVVRDPSVFLLDEPLSNLDAALRSSTRREIVEIHRRTGAATLYVTHDQAEALTMADRVAVMLAGRILQCGTPREVYEQPADIRVARFLGDPAINLLQAEAGEDGMVRLEGRTTGLRTRQRGPLTLGLRPEALQVAAQGWPARVEAREYLGEAQLLHTRIGPQPIILRVPPGLAEAPLLHLCFDPREALLFGADGARVPALEVQHA</sequence>
<evidence type="ECO:0000313" key="7">
    <source>
        <dbReference type="Proteomes" id="UP001305521"/>
    </source>
</evidence>
<dbReference type="Gene3D" id="2.40.50.100">
    <property type="match status" value="1"/>
</dbReference>
<dbReference type="InterPro" id="IPR047641">
    <property type="entry name" value="ABC_transpr_MalK/UgpC-like"/>
</dbReference>
<feature type="domain" description="ABC transporter" evidence="5">
    <location>
        <begin position="4"/>
        <end position="252"/>
    </location>
</feature>
<proteinExistence type="inferred from homology"/>
<dbReference type="SUPFAM" id="SSF52540">
    <property type="entry name" value="P-loop containing nucleoside triphosphate hydrolases"/>
    <property type="match status" value="1"/>
</dbReference>
<dbReference type="Pfam" id="PF08402">
    <property type="entry name" value="TOBE_2"/>
    <property type="match status" value="1"/>
</dbReference>
<comment type="similarity">
    <text evidence="1">Belongs to the ABC transporter superfamily.</text>
</comment>
<dbReference type="InterPro" id="IPR012340">
    <property type="entry name" value="NA-bd_OB-fold"/>
</dbReference>
<dbReference type="SUPFAM" id="SSF50331">
    <property type="entry name" value="MOP-like"/>
    <property type="match status" value="1"/>
</dbReference>
<dbReference type="Proteomes" id="UP001305521">
    <property type="component" value="Chromosome"/>
</dbReference>
<dbReference type="InterPro" id="IPR008995">
    <property type="entry name" value="Mo/tungstate-bd_C_term_dom"/>
</dbReference>
<dbReference type="InterPro" id="IPR027417">
    <property type="entry name" value="P-loop_NTPase"/>
</dbReference>
<reference evidence="6 7" key="1">
    <citation type="submission" date="2023-11" db="EMBL/GenBank/DDBJ databases">
        <title>Arctic aerobic anoxygenic photoheterotroph Sediminicoccus rosea KRV36 adapts its photosynthesis to long days of polar summer.</title>
        <authorList>
            <person name="Tomasch J."/>
            <person name="Kopejtka K."/>
            <person name="Bily T."/>
            <person name="Gardiner A.T."/>
            <person name="Gardian Z."/>
            <person name="Shivaramu S."/>
            <person name="Koblizek M."/>
            <person name="Engelhardt F."/>
            <person name="Kaftan D."/>
        </authorList>
    </citation>
    <scope>NUCLEOTIDE SEQUENCE [LARGE SCALE GENOMIC DNA]</scope>
    <source>
        <strain evidence="6 7">R-30</strain>
    </source>
</reference>
<evidence type="ECO:0000256" key="4">
    <source>
        <dbReference type="ARBA" id="ARBA00022840"/>
    </source>
</evidence>
<evidence type="ECO:0000256" key="2">
    <source>
        <dbReference type="ARBA" id="ARBA00022448"/>
    </source>
</evidence>
<keyword evidence="2" id="KW-0813">Transport</keyword>
<evidence type="ECO:0000256" key="3">
    <source>
        <dbReference type="ARBA" id="ARBA00022741"/>
    </source>
</evidence>
<name>A0ABZ0PF07_9PROT</name>
<evidence type="ECO:0000313" key="6">
    <source>
        <dbReference type="EMBL" id="WPB83871.1"/>
    </source>
</evidence>
<organism evidence="6 7">
    <name type="scientific">Sediminicoccus rosea</name>
    <dbReference type="NCBI Taxonomy" id="1225128"/>
    <lineage>
        <taxon>Bacteria</taxon>
        <taxon>Pseudomonadati</taxon>
        <taxon>Pseudomonadota</taxon>
        <taxon>Alphaproteobacteria</taxon>
        <taxon>Acetobacterales</taxon>
        <taxon>Roseomonadaceae</taxon>
        <taxon>Sediminicoccus</taxon>
    </lineage>
</organism>
<accession>A0ABZ0PF07</accession>
<dbReference type="InterPro" id="IPR003593">
    <property type="entry name" value="AAA+_ATPase"/>
</dbReference>
<dbReference type="RefSeq" id="WP_318647828.1">
    <property type="nucleotide sequence ID" value="NZ_CP137852.1"/>
</dbReference>
<dbReference type="InterPro" id="IPR017871">
    <property type="entry name" value="ABC_transporter-like_CS"/>
</dbReference>
<dbReference type="PROSITE" id="PS00211">
    <property type="entry name" value="ABC_TRANSPORTER_1"/>
    <property type="match status" value="1"/>
</dbReference>
<dbReference type="InterPro" id="IPR003439">
    <property type="entry name" value="ABC_transporter-like_ATP-bd"/>
</dbReference>
<keyword evidence="7" id="KW-1185">Reference proteome</keyword>
<dbReference type="PANTHER" id="PTHR43875">
    <property type="entry name" value="MALTODEXTRIN IMPORT ATP-BINDING PROTEIN MSMX"/>
    <property type="match status" value="1"/>
</dbReference>